<protein>
    <submittedName>
        <fullName evidence="1">Uncharacterized protein</fullName>
    </submittedName>
</protein>
<gene>
    <name evidence="1" type="ORF">HNQ39_003387</name>
</gene>
<dbReference type="Proteomes" id="UP000520814">
    <property type="component" value="Unassembled WGS sequence"/>
</dbReference>
<dbReference type="EMBL" id="JACHGW010000003">
    <property type="protein sequence ID" value="MBB6051577.1"/>
    <property type="molecule type" value="Genomic_DNA"/>
</dbReference>
<organism evidence="1 2">
    <name type="scientific">Armatimonas rosea</name>
    <dbReference type="NCBI Taxonomy" id="685828"/>
    <lineage>
        <taxon>Bacteria</taxon>
        <taxon>Bacillati</taxon>
        <taxon>Armatimonadota</taxon>
        <taxon>Armatimonadia</taxon>
        <taxon>Armatimonadales</taxon>
        <taxon>Armatimonadaceae</taxon>
        <taxon>Armatimonas</taxon>
    </lineage>
</organism>
<keyword evidence="2" id="KW-1185">Reference proteome</keyword>
<comment type="caution">
    <text evidence="1">The sequence shown here is derived from an EMBL/GenBank/DDBJ whole genome shotgun (WGS) entry which is preliminary data.</text>
</comment>
<evidence type="ECO:0000313" key="2">
    <source>
        <dbReference type="Proteomes" id="UP000520814"/>
    </source>
</evidence>
<evidence type="ECO:0000313" key="1">
    <source>
        <dbReference type="EMBL" id="MBB6051577.1"/>
    </source>
</evidence>
<accession>A0A7W9SRP8</accession>
<sequence length="70" mass="7838">MNDDALRALLADALTLSPTDQERLTKDIAQRIVEAERDTIVWRAIHQALQSFNSQVAAIRTHSQALADPR</sequence>
<dbReference type="RefSeq" id="WP_184198797.1">
    <property type="nucleotide sequence ID" value="NZ_JACHGW010000003.1"/>
</dbReference>
<reference evidence="1 2" key="1">
    <citation type="submission" date="2020-08" db="EMBL/GenBank/DDBJ databases">
        <title>Genomic Encyclopedia of Type Strains, Phase IV (KMG-IV): sequencing the most valuable type-strain genomes for metagenomic binning, comparative biology and taxonomic classification.</title>
        <authorList>
            <person name="Goeker M."/>
        </authorList>
    </citation>
    <scope>NUCLEOTIDE SEQUENCE [LARGE SCALE GENOMIC DNA]</scope>
    <source>
        <strain evidence="1 2">DSM 23562</strain>
    </source>
</reference>
<name>A0A7W9SRP8_ARMRO</name>
<dbReference type="AlphaFoldDB" id="A0A7W9SRP8"/>
<proteinExistence type="predicted"/>